<name>A0A0D0HT74_9BACL</name>
<keyword evidence="2" id="KW-1185">Reference proteome</keyword>
<dbReference type="EMBL" id="JXTG01000007">
    <property type="protein sequence ID" value="KIP21098.1"/>
    <property type="molecule type" value="Genomic_DNA"/>
</dbReference>
<dbReference type="RefSeq" id="WP_042535104.1">
    <property type="nucleotide sequence ID" value="NZ_JXTG01000007.1"/>
</dbReference>
<protein>
    <submittedName>
        <fullName evidence="1">Uncharacterized protein</fullName>
    </submittedName>
</protein>
<evidence type="ECO:0000313" key="1">
    <source>
        <dbReference type="EMBL" id="KIP21098.1"/>
    </source>
</evidence>
<comment type="caution">
    <text evidence="1">The sequence shown here is derived from an EMBL/GenBank/DDBJ whole genome shotgun (WGS) entry which is preliminary data.</text>
</comment>
<dbReference type="PATRIC" id="fig|265546.4.peg.1591"/>
<accession>A0A0D0HT74</accession>
<organism evidence="1 2">
    <name type="scientific">Anoxybacillus ayderensis</name>
    <dbReference type="NCBI Taxonomy" id="265546"/>
    <lineage>
        <taxon>Bacteria</taxon>
        <taxon>Bacillati</taxon>
        <taxon>Bacillota</taxon>
        <taxon>Bacilli</taxon>
        <taxon>Bacillales</taxon>
        <taxon>Anoxybacillaceae</taxon>
        <taxon>Anoxybacillus</taxon>
    </lineage>
</organism>
<gene>
    <name evidence="1" type="ORF">JV16_01592</name>
</gene>
<sequence>MSEKEQELIRKFEELVLTLPAHELAETLGCSQRQLYRLRNQIRSGCEETSAVSYKGVITLLAQYVLDSSLPEEKLQWMKAVGIKEFPQPMKYHYGTAWVLSEQYIRETPLEKLKARFLDVKDKPYPF</sequence>
<dbReference type="Proteomes" id="UP000032047">
    <property type="component" value="Unassembled WGS sequence"/>
</dbReference>
<evidence type="ECO:0000313" key="2">
    <source>
        <dbReference type="Proteomes" id="UP000032047"/>
    </source>
</evidence>
<dbReference type="AlphaFoldDB" id="A0A0D0HT74"/>
<proteinExistence type="predicted"/>
<reference evidence="1 2" key="1">
    <citation type="submission" date="2015-01" db="EMBL/GenBank/DDBJ databases">
        <title>Genome sequence of Anoxybacillus ayderensis strain AB04.</title>
        <authorList>
            <person name="Belduz A.O."/>
            <person name="Canakci S."/>
            <person name="Chan K.-G."/>
            <person name="Kahar U.M."/>
            <person name="Yaakob A.S."/>
            <person name="Chan C.S."/>
            <person name="Goh K.M."/>
        </authorList>
    </citation>
    <scope>NUCLEOTIDE SEQUENCE [LARGE SCALE GENOMIC DNA]</scope>
    <source>
        <strain evidence="1 2">AB04</strain>
    </source>
</reference>